<dbReference type="InterPro" id="IPR017482">
    <property type="entry name" value="Lambda-type_endonuclease"/>
</dbReference>
<name>A0A222ZFK1_9CAUD</name>
<keyword evidence="2" id="KW-0540">Nuclease</keyword>
<dbReference type="InterPro" id="IPR011604">
    <property type="entry name" value="PDDEXK-like_dom_sf"/>
</dbReference>
<dbReference type="InterPro" id="IPR011335">
    <property type="entry name" value="Restrct_endonuc-II-like"/>
</dbReference>
<dbReference type="PANTHER" id="PTHR46609">
    <property type="entry name" value="EXONUCLEASE, PHAGE-TYPE/RECB, C-TERMINAL DOMAIN-CONTAINING PROTEIN"/>
    <property type="match status" value="1"/>
</dbReference>
<keyword evidence="3" id="KW-1185">Reference proteome</keyword>
<reference evidence="2 3" key="1">
    <citation type="submission" date="2017-05" db="EMBL/GenBank/DDBJ databases">
        <authorList>
            <person name="Abboud M."/>
            <person name="Acosta Y."/>
            <person name="Adams S."/>
            <person name="Aguirre J."/>
            <person name="Ahmadi O."/>
            <person name="Arena A."/>
            <person name="Bacatan J."/>
            <person name="Barua M."/>
            <person name="Basualdo M."/>
            <person name="Bidas A."/>
            <person name="Charles M."/>
            <person name="Crespo D."/>
            <person name="Dahduli S."/>
            <person name="Darwiche R."/>
            <person name="De V.F."/>
            <person name="Demetrio M."/>
            <person name="Doyles K."/>
            <person name="Elias T."/>
            <person name="Feghali T."/>
            <person name="Fleetwood D."/>
            <person name="Grant K."/>
            <person name="Grinberg M."/>
            <person name="Haddabeh W."/>
            <person name="Hamwi G."/>
            <person name="Hanf T."/>
            <person name="Hussain A."/>
            <person name="Jennis A."/>
            <person name="Kang K."/>
            <person name="Khalique A."/>
            <person name="Majkut N."/>
            <person name="Minto B."/>
            <person name="Monsen-Collar K."/>
            <person name="Mubarka N."/>
            <person name="Nasser G."/>
            <person name="Navarro C."/>
            <person name="Oleksy A."/>
            <person name="Patel N."/>
            <person name="Rana M."/>
            <person name="Sanchez D."/>
            <person name="Santrich A."/>
            <person name="Sarpong L."/>
            <person name="Sato-Balagot R."/>
            <person name="Singh R."/>
            <person name="Tiozon A."/>
            <person name="Tolentino-Uri K."/>
            <person name="Toyosi O."/>
            <person name="Vasquez K."/>
            <person name="Wright D."/>
            <person name="Zangeneh M."/>
            <person name="Stoner T.H."/>
            <person name="Garlena R.A."/>
            <person name="Russell D.A."/>
            <person name="Pope W.H."/>
            <person name="Jacobs-Sera D."/>
            <person name="Hatfull G.F."/>
        </authorList>
    </citation>
    <scope>NUCLEOTIDE SEQUENCE [LARGE SCALE GENOMIC DNA]</scope>
</reference>
<keyword evidence="2" id="KW-0378">Hydrolase</keyword>
<dbReference type="InterPro" id="IPR051703">
    <property type="entry name" value="NF-kappa-B_Signaling_Reg"/>
</dbReference>
<dbReference type="EMBL" id="MF140397">
    <property type="protein sequence ID" value="ASR83208.1"/>
    <property type="molecule type" value="Genomic_DNA"/>
</dbReference>
<evidence type="ECO:0000313" key="2">
    <source>
        <dbReference type="EMBL" id="ASR83208.1"/>
    </source>
</evidence>
<dbReference type="RefSeq" id="YP_009610258.1">
    <property type="nucleotide sequence ID" value="NC_042002.1"/>
</dbReference>
<dbReference type="KEGG" id="vg:40086354"/>
<keyword evidence="2" id="KW-0269">Exonuclease</keyword>
<dbReference type="Gene3D" id="3.90.320.10">
    <property type="match status" value="1"/>
</dbReference>
<dbReference type="Proteomes" id="UP000223767">
    <property type="component" value="Segment"/>
</dbReference>
<organism evidence="2 3">
    <name type="scientific">Arthrobacter phage Abidatro</name>
    <dbReference type="NCBI Taxonomy" id="2015853"/>
    <lineage>
        <taxon>Viruses</taxon>
        <taxon>Duplodnaviria</taxon>
        <taxon>Heunggongvirae</taxon>
        <taxon>Uroviricota</taxon>
        <taxon>Caudoviricetes</taxon>
        <taxon>Galaxyvirus</taxon>
        <taxon>Galaxyvirus abidatro</taxon>
    </lineage>
</organism>
<evidence type="ECO:0000313" key="3">
    <source>
        <dbReference type="Proteomes" id="UP000223767"/>
    </source>
</evidence>
<dbReference type="OrthoDB" id="8884at10239"/>
<dbReference type="GO" id="GO:0004527">
    <property type="term" value="F:exonuclease activity"/>
    <property type="evidence" value="ECO:0007669"/>
    <property type="project" value="UniProtKB-KW"/>
</dbReference>
<dbReference type="SUPFAM" id="SSF52980">
    <property type="entry name" value="Restriction endonuclease-like"/>
    <property type="match status" value="1"/>
</dbReference>
<gene>
    <name evidence="2" type="primary">38</name>
    <name evidence="2" type="ORF">SEA_ABIDATRO_38</name>
</gene>
<dbReference type="InterPro" id="IPR019080">
    <property type="entry name" value="YqaJ_viral_recombinase"/>
</dbReference>
<dbReference type="PANTHER" id="PTHR46609:SF6">
    <property type="entry name" value="EXONUCLEASE, PHAGE-TYPE_RECB, C-TERMINAL DOMAIN-CONTAINING PROTEIN-RELATED"/>
    <property type="match status" value="1"/>
</dbReference>
<feature type="domain" description="YqaJ viral recombinase" evidence="1">
    <location>
        <begin position="28"/>
        <end position="170"/>
    </location>
</feature>
<dbReference type="GeneID" id="40086354"/>
<protein>
    <submittedName>
        <fullName evidence="2">RecE-like exonuclease</fullName>
    </submittedName>
</protein>
<dbReference type="Pfam" id="PF09588">
    <property type="entry name" value="YqaJ"/>
    <property type="match status" value="1"/>
</dbReference>
<proteinExistence type="predicted"/>
<sequence length="341" mass="37473">MTETLMPEGLGGRLVLSAADYRRNRGLWLKARRSGLGASDTATILGLNDWSTPLQVWQEKTSTVPPDDSDTSEAAHWGNVLEHPVAVQTVKKHRHLGKIMPTPGLLAHKDHPWMLATVDRLLVDRGTTGPVRSLLEVKTTSVLAYRAHWVDGIPPARIQVQVQQQLAVTELPGAWVTCLVGGQQLADPVWVPRSEEVIGQLIHYGGMWWRDHVEGGLRPEPTFGDRRRLAELWPADAAADAITAGPDLEQVIADLADAKRRKAVAAEEEELAAFKLKTAMKERTGVVNSSGELLATWKKGTSRRFQEKKFKADHPDLAAEYSPAVEGRGNLLLTKAAKGEE</sequence>
<dbReference type="NCBIfam" id="TIGR03033">
    <property type="entry name" value="phage_rel_nuc"/>
    <property type="match status" value="1"/>
</dbReference>
<accession>A0A222ZFK1</accession>
<evidence type="ECO:0000259" key="1">
    <source>
        <dbReference type="Pfam" id="PF09588"/>
    </source>
</evidence>